<organism evidence="3">
    <name type="scientific">Pseudo-nitzschia delicatissima</name>
    <dbReference type="NCBI Taxonomy" id="44447"/>
    <lineage>
        <taxon>Eukaryota</taxon>
        <taxon>Sar</taxon>
        <taxon>Stramenopiles</taxon>
        <taxon>Ochrophyta</taxon>
        <taxon>Bacillariophyta</taxon>
        <taxon>Bacillariophyceae</taxon>
        <taxon>Bacillariophycidae</taxon>
        <taxon>Bacillariales</taxon>
        <taxon>Bacillariaceae</taxon>
        <taxon>Pseudo-nitzschia</taxon>
    </lineage>
</organism>
<feature type="compositionally biased region" description="Polar residues" evidence="1">
    <location>
        <begin position="286"/>
        <end position="316"/>
    </location>
</feature>
<feature type="transmembrane region" description="Helical" evidence="2">
    <location>
        <begin position="228"/>
        <end position="249"/>
    </location>
</feature>
<feature type="region of interest" description="Disordered" evidence="1">
    <location>
        <begin position="61"/>
        <end position="80"/>
    </location>
</feature>
<reference evidence="3" key="1">
    <citation type="submission" date="2021-01" db="EMBL/GenBank/DDBJ databases">
        <authorList>
            <person name="Corre E."/>
            <person name="Pelletier E."/>
            <person name="Niang G."/>
            <person name="Scheremetjew M."/>
            <person name="Finn R."/>
            <person name="Kale V."/>
            <person name="Holt S."/>
            <person name="Cochrane G."/>
            <person name="Meng A."/>
            <person name="Brown T."/>
            <person name="Cohen L."/>
        </authorList>
    </citation>
    <scope>NUCLEOTIDE SEQUENCE</scope>
    <source>
        <strain evidence="3">B596</strain>
    </source>
</reference>
<feature type="compositionally biased region" description="Polar residues" evidence="1">
    <location>
        <begin position="131"/>
        <end position="143"/>
    </location>
</feature>
<accession>A0A7S0XQN7</accession>
<feature type="region of interest" description="Disordered" evidence="1">
    <location>
        <begin position="257"/>
        <end position="325"/>
    </location>
</feature>
<keyword evidence="2" id="KW-0812">Transmembrane</keyword>
<gene>
    <name evidence="3" type="ORF">PDEL0327_LOCUS1489</name>
</gene>
<feature type="compositionally biased region" description="Polar residues" evidence="1">
    <location>
        <begin position="349"/>
        <end position="358"/>
    </location>
</feature>
<dbReference type="EMBL" id="HBFG01001972">
    <property type="protein sequence ID" value="CAD8729996.1"/>
    <property type="molecule type" value="Transcribed_RNA"/>
</dbReference>
<dbReference type="AlphaFoldDB" id="A0A7S0XQN7"/>
<name>A0A7S0XQN7_9STRA</name>
<evidence type="ECO:0000256" key="1">
    <source>
        <dbReference type="SAM" id="MobiDB-lite"/>
    </source>
</evidence>
<protein>
    <submittedName>
        <fullName evidence="3">Uncharacterized protein</fullName>
    </submittedName>
</protein>
<feature type="region of interest" description="Disordered" evidence="1">
    <location>
        <begin position="349"/>
        <end position="383"/>
    </location>
</feature>
<keyword evidence="2" id="KW-0472">Membrane</keyword>
<keyword evidence="2" id="KW-1133">Transmembrane helix</keyword>
<proteinExistence type="predicted"/>
<feature type="compositionally biased region" description="Low complexity" evidence="1">
    <location>
        <begin position="367"/>
        <end position="383"/>
    </location>
</feature>
<evidence type="ECO:0000256" key="2">
    <source>
        <dbReference type="SAM" id="Phobius"/>
    </source>
</evidence>
<sequence length="495" mass="53894">MSGETEEMTVDGKSVESAIIWADNPELAYFRSIMTNGTDDNLASGDSLIGDSTVREMLEINGGSPLRRTGVRDTSGLSDAESNTVDNIYIEDGSTFAKKKTFNSVFDDGTIESEEDEDLVPPVMRKHQNQDQRLNSPNQTPNNGCELRDKLPPHHKPQCVFSPAQMNIPHDVYRLDPNDEVKEPPKIPGFIFVTDGHPSIVHTNPETQSDQISKHKKQQKRKWCIPRSLVICLTLTVIVAATVLAVLVYRMKLKSSEFTSSSSQDQNNGSPFTSPTSPPTLEPSSLRATNRPQLVTSTSYPSIAELDSNSIPTTAPSMKPSVSIPNGRQTFTPTIEPTFMILNPPPPTVVSTDSTEAPTKSPIGLPTMMPSPSSSATSTNADTSSSCVSTIATDKTCYQNGENIQISFNNCEAEASDWIGIYRTSQGLSNLNQALTWLWTCGNRLCNNDAVSSGEVTVYDASRRFGNFRAVLVRDDESGVYAIGNSFTISSSCNS</sequence>
<evidence type="ECO:0000313" key="3">
    <source>
        <dbReference type="EMBL" id="CAD8729996.1"/>
    </source>
</evidence>
<feature type="region of interest" description="Disordered" evidence="1">
    <location>
        <begin position="112"/>
        <end position="152"/>
    </location>
</feature>